<feature type="transmembrane region" description="Helical" evidence="9">
    <location>
        <begin position="313"/>
        <end position="334"/>
    </location>
</feature>
<comment type="subcellular location">
    <subcellularLocation>
        <location evidence="1">Endomembrane system</location>
        <topology evidence="1">Multi-pass membrane protein</topology>
    </subcellularLocation>
</comment>
<proteinExistence type="inferred from homology"/>
<dbReference type="GO" id="GO:0015369">
    <property type="term" value="F:calcium:proton antiporter activity"/>
    <property type="evidence" value="ECO:0007669"/>
    <property type="project" value="UniProtKB-UniRule"/>
</dbReference>
<keyword evidence="9" id="KW-0050">Antiport</keyword>
<evidence type="ECO:0000313" key="12">
    <source>
        <dbReference type="Proteomes" id="UP000095594"/>
    </source>
</evidence>
<evidence type="ECO:0000259" key="10">
    <source>
        <dbReference type="Pfam" id="PF01699"/>
    </source>
</evidence>
<comment type="caution">
    <text evidence="9">Lacks conserved residue(s) required for the propagation of feature annotation.</text>
</comment>
<feature type="transmembrane region" description="Helical" evidence="9">
    <location>
        <begin position="341"/>
        <end position="360"/>
    </location>
</feature>
<keyword evidence="6 9" id="KW-1133">Transmembrane helix</keyword>
<dbReference type="GO" id="GO:0016020">
    <property type="term" value="C:membrane"/>
    <property type="evidence" value="ECO:0007669"/>
    <property type="project" value="InterPro"/>
</dbReference>
<dbReference type="AlphaFoldDB" id="A0A174CFG5"/>
<keyword evidence="8 9" id="KW-0472">Membrane</keyword>
<gene>
    <name evidence="11" type="ORF">ERS852471_00967</name>
</gene>
<evidence type="ECO:0000313" key="11">
    <source>
        <dbReference type="EMBL" id="CUO10710.1"/>
    </source>
</evidence>
<name>A0A174CFG5_9CLOT</name>
<dbReference type="InterPro" id="IPR004798">
    <property type="entry name" value="CAX-like"/>
</dbReference>
<keyword evidence="5 9" id="KW-0106">Calcium</keyword>
<feature type="transmembrane region" description="Helical" evidence="9">
    <location>
        <begin position="284"/>
        <end position="307"/>
    </location>
</feature>
<feature type="domain" description="Sodium/calcium exchanger membrane region" evidence="10">
    <location>
        <begin position="220"/>
        <end position="356"/>
    </location>
</feature>
<comment type="similarity">
    <text evidence="9">Belongs to the Ca(2+):cation antiporter (CaCA) (TC 2.A.19) family.</text>
</comment>
<protein>
    <recommendedName>
        <fullName evidence="9">Ca(2+)/H(+) antiporter</fullName>
    </recommendedName>
</protein>
<evidence type="ECO:0000256" key="6">
    <source>
        <dbReference type="ARBA" id="ARBA00022989"/>
    </source>
</evidence>
<keyword evidence="7 9" id="KW-0406">Ion transport</keyword>
<dbReference type="InterPro" id="IPR004713">
    <property type="entry name" value="CaH_exchang"/>
</dbReference>
<feature type="domain" description="Sodium/calcium exchanger membrane region" evidence="10">
    <location>
        <begin position="35"/>
        <end position="187"/>
    </location>
</feature>
<evidence type="ECO:0000256" key="3">
    <source>
        <dbReference type="ARBA" id="ARBA00022568"/>
    </source>
</evidence>
<keyword evidence="2 9" id="KW-0813">Transport</keyword>
<dbReference type="GO" id="GO:0006874">
    <property type="term" value="P:intracellular calcium ion homeostasis"/>
    <property type="evidence" value="ECO:0007669"/>
    <property type="project" value="TreeGrafter"/>
</dbReference>
<dbReference type="PANTHER" id="PTHR31503:SF22">
    <property type="entry name" value="VACUOLAR CALCIUM ION TRANSPORTER"/>
    <property type="match status" value="1"/>
</dbReference>
<evidence type="ECO:0000256" key="1">
    <source>
        <dbReference type="ARBA" id="ARBA00004127"/>
    </source>
</evidence>
<dbReference type="EMBL" id="CYZX01000005">
    <property type="protein sequence ID" value="CUO10710.1"/>
    <property type="molecule type" value="Genomic_DNA"/>
</dbReference>
<comment type="function">
    <text evidence="9">Ca(+)/H(+) antiporter that extrudes calcium in exchange for external protons.</text>
</comment>
<reference evidence="11 12" key="1">
    <citation type="submission" date="2015-09" db="EMBL/GenBank/DDBJ databases">
        <authorList>
            <consortium name="Pathogen Informatics"/>
        </authorList>
    </citation>
    <scope>NUCLEOTIDE SEQUENCE [LARGE SCALE GENOMIC DNA]</scope>
    <source>
        <strain evidence="11 12">2789STDY5834856</strain>
    </source>
</reference>
<dbReference type="Pfam" id="PF01699">
    <property type="entry name" value="Na_Ca_ex"/>
    <property type="match status" value="2"/>
</dbReference>
<feature type="transmembrane region" description="Helical" evidence="9">
    <location>
        <begin position="92"/>
        <end position="118"/>
    </location>
</feature>
<evidence type="ECO:0000256" key="2">
    <source>
        <dbReference type="ARBA" id="ARBA00022448"/>
    </source>
</evidence>
<dbReference type="GO" id="GO:0012505">
    <property type="term" value="C:endomembrane system"/>
    <property type="evidence" value="ECO:0007669"/>
    <property type="project" value="UniProtKB-SubCell"/>
</dbReference>
<evidence type="ECO:0000256" key="5">
    <source>
        <dbReference type="ARBA" id="ARBA00022837"/>
    </source>
</evidence>
<evidence type="ECO:0000256" key="4">
    <source>
        <dbReference type="ARBA" id="ARBA00022692"/>
    </source>
</evidence>
<dbReference type="InterPro" id="IPR044880">
    <property type="entry name" value="NCX_ion-bd_dom_sf"/>
</dbReference>
<dbReference type="PANTHER" id="PTHR31503">
    <property type="entry name" value="VACUOLAR CALCIUM ION TRANSPORTER"/>
    <property type="match status" value="1"/>
</dbReference>
<dbReference type="OrthoDB" id="9776105at2"/>
<feature type="transmembrane region" description="Helical" evidence="9">
    <location>
        <begin position="12"/>
        <end position="30"/>
    </location>
</feature>
<dbReference type="RefSeq" id="WP_084758954.1">
    <property type="nucleotide sequence ID" value="NZ_CABIXQ010000005.1"/>
</dbReference>
<evidence type="ECO:0000256" key="7">
    <source>
        <dbReference type="ARBA" id="ARBA00023065"/>
    </source>
</evidence>
<organism evidence="11 12">
    <name type="scientific">Clostridium disporicum</name>
    <dbReference type="NCBI Taxonomy" id="84024"/>
    <lineage>
        <taxon>Bacteria</taxon>
        <taxon>Bacillati</taxon>
        <taxon>Bacillota</taxon>
        <taxon>Clostridia</taxon>
        <taxon>Eubacteriales</taxon>
        <taxon>Clostridiaceae</taxon>
        <taxon>Clostridium</taxon>
    </lineage>
</organism>
<dbReference type="InterPro" id="IPR004837">
    <property type="entry name" value="NaCa_Exmemb"/>
</dbReference>
<feature type="transmembrane region" description="Helical" evidence="9">
    <location>
        <begin position="139"/>
        <end position="159"/>
    </location>
</feature>
<evidence type="ECO:0000256" key="9">
    <source>
        <dbReference type="RuleBase" id="RU365028"/>
    </source>
</evidence>
<accession>A0A174CFG5</accession>
<keyword evidence="4 9" id="KW-0812">Transmembrane</keyword>
<keyword evidence="3 9" id="KW-0109">Calcium transport</keyword>
<sequence length="361" mass="39568">MMSMLEALRDRKTRDSIILFIISLGCFFINTTNIVLGLVIHSIAMIPLAFMLGEFTSSISEYIGEKKGGLLTATLGNLPEIIMGIWSLRLGLISMVQAAMIGCIVNNMLLVLGVSILLGGLKYKQQTFNKNNAKTNFSMLLLAMSSMVVMACINNYSSIPSETVIKISAVVSIILICVYLLGLIYSLYTHSNLILGDDKTEKIEEKKSDKRELVILLIKIFVISLAIYFLSEKVINDANIIIENFNISEGFMGIILIPVLGNIGENISAIMCAVRNKVNLSLEIAIGSGIQIALFATPILVLTAFLLGIQMALVFSVLNIIIAGLAIFMSYIVFVDGSTNWFEGIVLIAVYVIITICYFFV</sequence>
<dbReference type="NCBIfam" id="TIGR00378">
    <property type="entry name" value="cax"/>
    <property type="match status" value="1"/>
</dbReference>
<feature type="transmembrane region" description="Helical" evidence="9">
    <location>
        <begin position="213"/>
        <end position="231"/>
    </location>
</feature>
<feature type="transmembrane region" description="Helical" evidence="9">
    <location>
        <begin position="165"/>
        <end position="188"/>
    </location>
</feature>
<feature type="transmembrane region" description="Helical" evidence="9">
    <location>
        <begin position="251"/>
        <end position="272"/>
    </location>
</feature>
<feature type="transmembrane region" description="Helical" evidence="9">
    <location>
        <begin position="68"/>
        <end position="86"/>
    </location>
</feature>
<evidence type="ECO:0000256" key="8">
    <source>
        <dbReference type="ARBA" id="ARBA00023136"/>
    </source>
</evidence>
<dbReference type="Proteomes" id="UP000095594">
    <property type="component" value="Unassembled WGS sequence"/>
</dbReference>
<dbReference type="Gene3D" id="1.20.1420.30">
    <property type="entry name" value="NCX, central ion-binding region"/>
    <property type="match status" value="1"/>
</dbReference>